<evidence type="ECO:0000256" key="2">
    <source>
        <dbReference type="SAM" id="Phobius"/>
    </source>
</evidence>
<reference evidence="3" key="1">
    <citation type="submission" date="2016-07" db="EMBL/GenBank/DDBJ databases">
        <authorList>
            <person name="Bretaudeau A."/>
        </authorList>
    </citation>
    <scope>NUCLEOTIDE SEQUENCE</scope>
    <source>
        <strain evidence="3">Rice</strain>
        <tissue evidence="3">Whole body</tissue>
    </source>
</reference>
<keyword evidence="1" id="KW-0175">Coiled coil</keyword>
<evidence type="ECO:0000256" key="1">
    <source>
        <dbReference type="SAM" id="Coils"/>
    </source>
</evidence>
<accession>A0A2H1W5E1</accession>
<protein>
    <submittedName>
        <fullName evidence="3">SFRICE_032681</fullName>
    </submittedName>
</protein>
<keyword evidence="2" id="KW-0472">Membrane</keyword>
<name>A0A2H1W5E1_SPOFR</name>
<dbReference type="Pfam" id="PF12259">
    <property type="entry name" value="Baculo_F"/>
    <property type="match status" value="1"/>
</dbReference>
<feature type="transmembrane region" description="Helical" evidence="2">
    <location>
        <begin position="502"/>
        <end position="525"/>
    </location>
</feature>
<keyword evidence="2" id="KW-1133">Transmembrane helix</keyword>
<evidence type="ECO:0000313" key="3">
    <source>
        <dbReference type="EMBL" id="SOQ47724.1"/>
    </source>
</evidence>
<gene>
    <name evidence="3" type="ORF">SFRICE_032681</name>
</gene>
<proteinExistence type="predicted"/>
<organism evidence="3">
    <name type="scientific">Spodoptera frugiperda</name>
    <name type="common">Fall armyworm</name>
    <dbReference type="NCBI Taxonomy" id="7108"/>
    <lineage>
        <taxon>Eukaryota</taxon>
        <taxon>Metazoa</taxon>
        <taxon>Ecdysozoa</taxon>
        <taxon>Arthropoda</taxon>
        <taxon>Hexapoda</taxon>
        <taxon>Insecta</taxon>
        <taxon>Pterygota</taxon>
        <taxon>Neoptera</taxon>
        <taxon>Endopterygota</taxon>
        <taxon>Lepidoptera</taxon>
        <taxon>Glossata</taxon>
        <taxon>Ditrysia</taxon>
        <taxon>Noctuoidea</taxon>
        <taxon>Noctuidae</taxon>
        <taxon>Amphipyrinae</taxon>
        <taxon>Spodoptera</taxon>
    </lineage>
</organism>
<sequence length="627" mass="72024">MQLIRDKWTLIVYYNMSPYWDGMTTATKFLNYLDKTCSSLTETSRCSMLLLQLHHEYSELEHYNRLLVNQHFDAHARRRRGLINGIGNIANALFGVLDENFAEQYKKDIQLIQQNEHHLTNLLKNQTSIVETEYNVLKRTEHHMQLQHKSINKHLNELDRATNVIKESMEKLSDSQDFTLSALTAVNLLHHLKAIQDTLLDTITDVYHGKFNTHLLTPNQLRNELQFISGQLTKDVTLPLDNIQSDLRSVYSMLRVKARVMSDYVIFEITFPLSSRDSYKIYRIRSVPHQIDSNMLNVLPITEYVAINLKKDSYVTISLTELQQCQHNEASYLCSIDKPVNYLPIDEKFCRINHQNNLCAVSKSSCSDMWVELNDPSKYLFFCCNTYPIRIICQDQVTYKQISGAGIISLEPKCIIKGKDFALYSRSHSGNSIKIGPEIETPQITEFQHLINISLSDYTESVDPLNQTLENLDKQIKQLKTDTANTANVIDRNHQALSTNDIHLYIISYGLLGTAIVAAAVFLWCRRKASNKVVVQSEPAVIFSRNISSSEVNPVKLPRKQSIVADRQPSEVKVIASKANLNTALDQATSPKPQRHTNPYPNKLFINVHRLLHGWVRWLDNWLPRNG</sequence>
<dbReference type="InterPro" id="IPR022048">
    <property type="entry name" value="Envelope_fusion-like"/>
</dbReference>
<dbReference type="EMBL" id="ODYU01006135">
    <property type="protein sequence ID" value="SOQ47724.1"/>
    <property type="molecule type" value="Genomic_DNA"/>
</dbReference>
<keyword evidence="2" id="KW-0812">Transmembrane</keyword>
<dbReference type="AlphaFoldDB" id="A0A2H1W5E1"/>
<feature type="coiled-coil region" evidence="1">
    <location>
        <begin position="462"/>
        <end position="489"/>
    </location>
</feature>